<sequence>MGYTELVGRGISATDLRKHLTGGDTVAVTARIPANLRDSAKEEIVLRGTTISALLRECLIDETVRQDRQLIAYAHLRG</sequence>
<protein>
    <submittedName>
        <fullName evidence="1">Uncharacterized protein</fullName>
    </submittedName>
</protein>
<keyword evidence="2" id="KW-1185">Reference proteome</keyword>
<reference evidence="1 2" key="1">
    <citation type="submission" date="2024-01" db="EMBL/GenBank/DDBJ databases">
        <title>novel species in genus Adlercreutzia.</title>
        <authorList>
            <person name="Liu X."/>
        </authorList>
    </citation>
    <scope>NUCLEOTIDE SEQUENCE [LARGE SCALE GENOMIC DNA]</scope>
    <source>
        <strain evidence="1 2">R7</strain>
    </source>
</reference>
<dbReference type="Proteomes" id="UP001349994">
    <property type="component" value="Unassembled WGS sequence"/>
</dbReference>
<comment type="caution">
    <text evidence="1">The sequence shown here is derived from an EMBL/GenBank/DDBJ whole genome shotgun (WGS) entry which is preliminary data.</text>
</comment>
<dbReference type="EMBL" id="JAYMFF010000012">
    <property type="protein sequence ID" value="MEC4176208.1"/>
    <property type="molecule type" value="Genomic_DNA"/>
</dbReference>
<organism evidence="1 2">
    <name type="scientific">Adlercreutzia wanghongyangiae</name>
    <dbReference type="NCBI Taxonomy" id="3111451"/>
    <lineage>
        <taxon>Bacteria</taxon>
        <taxon>Bacillati</taxon>
        <taxon>Actinomycetota</taxon>
        <taxon>Coriobacteriia</taxon>
        <taxon>Eggerthellales</taxon>
        <taxon>Eggerthellaceae</taxon>
        <taxon>Adlercreutzia</taxon>
    </lineage>
</organism>
<evidence type="ECO:0000313" key="1">
    <source>
        <dbReference type="EMBL" id="MEC4176208.1"/>
    </source>
</evidence>
<gene>
    <name evidence="1" type="ORF">VIN30_07080</name>
</gene>
<proteinExistence type="predicted"/>
<name>A0ABU6IID6_9ACTN</name>
<accession>A0ABU6IID6</accession>
<evidence type="ECO:0000313" key="2">
    <source>
        <dbReference type="Proteomes" id="UP001349994"/>
    </source>
</evidence>
<dbReference type="RefSeq" id="WP_338210393.1">
    <property type="nucleotide sequence ID" value="NZ_JAYMFF010000012.1"/>
</dbReference>